<dbReference type="Proteomes" id="UP000007883">
    <property type="component" value="Chromosome"/>
</dbReference>
<proteinExistence type="predicted"/>
<organism evidence="1 2">
    <name type="scientific">Rubrivivax gelatinosus (strain NBRC 100245 / IL144)</name>
    <dbReference type="NCBI Taxonomy" id="983917"/>
    <lineage>
        <taxon>Bacteria</taxon>
        <taxon>Pseudomonadati</taxon>
        <taxon>Pseudomonadota</taxon>
        <taxon>Betaproteobacteria</taxon>
        <taxon>Burkholderiales</taxon>
        <taxon>Sphaerotilaceae</taxon>
        <taxon>Rubrivivax</taxon>
    </lineage>
</organism>
<dbReference type="RefSeq" id="WP_014426842.1">
    <property type="nucleotide sequence ID" value="NC_017075.1"/>
</dbReference>
<protein>
    <submittedName>
        <fullName evidence="1">Uncharacterized protein</fullName>
    </submittedName>
</protein>
<keyword evidence="2" id="KW-1185">Reference proteome</keyword>
<dbReference type="STRING" id="983917.RGE_06210"/>
<name>I0HLS9_RUBGI</name>
<gene>
    <name evidence="1" type="ordered locus">RGE_06210</name>
</gene>
<accession>I0HLS9</accession>
<reference evidence="1 2" key="1">
    <citation type="journal article" date="2012" name="J. Bacteriol.">
        <title>Complete genome sequence of phototrophic betaproteobacterium Rubrivivax gelatinosus IL144.</title>
        <authorList>
            <person name="Nagashima S."/>
            <person name="Kamimura A."/>
            <person name="Shimizu T."/>
            <person name="Nakamura-isaki S."/>
            <person name="Aono E."/>
            <person name="Sakamoto K."/>
            <person name="Ichikawa N."/>
            <person name="Nakazawa H."/>
            <person name="Sekine M."/>
            <person name="Yamazaki S."/>
            <person name="Fujita N."/>
            <person name="Shimada K."/>
            <person name="Hanada S."/>
            <person name="Nagashima K.V.P."/>
        </authorList>
    </citation>
    <scope>NUCLEOTIDE SEQUENCE [LARGE SCALE GENOMIC DNA]</scope>
    <source>
        <strain evidence="2">NBRC 100245 / IL144</strain>
    </source>
</reference>
<dbReference type="EMBL" id="AP012320">
    <property type="protein sequence ID" value="BAL93966.1"/>
    <property type="molecule type" value="Genomic_DNA"/>
</dbReference>
<evidence type="ECO:0000313" key="1">
    <source>
        <dbReference type="EMBL" id="BAL93966.1"/>
    </source>
</evidence>
<evidence type="ECO:0000313" key="2">
    <source>
        <dbReference type="Proteomes" id="UP000007883"/>
    </source>
</evidence>
<dbReference type="PATRIC" id="fig|983917.3.peg.611"/>
<dbReference type="HOGENOM" id="CLU_1905814_0_0_4"/>
<dbReference type="eggNOG" id="ENOG5032V7Z">
    <property type="taxonomic scope" value="Bacteria"/>
</dbReference>
<dbReference type="AlphaFoldDB" id="I0HLS9"/>
<sequence>MARTRVDPPPPPCCAPQPPQDWSLLLPDTLRHLVVPPQRCERHADDELPAERTLGYAADGAPSFCASRHRLAAPASDDDEEFVETTSVTECTTAWRLRDGRWLVHESVLRYGRCPPEESARYYLSETMPR</sequence>
<dbReference type="KEGG" id="rge:RGE_06210"/>